<dbReference type="InterPro" id="IPR003316">
    <property type="entry name" value="E2F_WHTH_DNA-bd_dom"/>
</dbReference>
<organism evidence="12">
    <name type="scientific">Stegastes partitus</name>
    <name type="common">bicolor damselfish</name>
    <dbReference type="NCBI Taxonomy" id="144197"/>
    <lineage>
        <taxon>Eukaryota</taxon>
        <taxon>Metazoa</taxon>
        <taxon>Chordata</taxon>
        <taxon>Craniata</taxon>
        <taxon>Vertebrata</taxon>
        <taxon>Euteleostomi</taxon>
        <taxon>Actinopterygii</taxon>
        <taxon>Neopterygii</taxon>
        <taxon>Teleostei</taxon>
        <taxon>Neoteleostei</taxon>
        <taxon>Acanthomorphata</taxon>
        <taxon>Ovalentaria</taxon>
        <taxon>Pomacentridae</taxon>
        <taxon>Stegastes</taxon>
    </lineage>
</organism>
<dbReference type="SMART" id="SM00980">
    <property type="entry name" value="THAP"/>
    <property type="match status" value="1"/>
</dbReference>
<dbReference type="InterPro" id="IPR036390">
    <property type="entry name" value="WH_DNA-bd_sf"/>
</dbReference>
<sequence length="367" mass="41231">MKCVVSSCPNRVVNYNRGCFNRPPKRFFSFPKDPDRVKVWLAALRETDKADSAEEYLICEDHFLPEDISKHGVASDAIPLMPPHLDGSLISSWGADSTEEDEQWSTGGCDGDGDEDEESSTDSRPSECCFHEVKGDMSAMLCSDMPLDLLTRHFMELLQASPDGSLDLQHLATSLHTPLQQVYNITNILDGISLIQKESANRIKWIGCSPISSFLWRTRQTFWRELKNLKQVERELDGLIKSCAQQLFDMTDDEKNSAYPSRPDISRLGGYKEQTVIVIHAPEETKLEIPAPKEESIQVHLKARKGPIMAMTCEVGSGDPVEKSSSFLTLEESRIRTATLDTGNQKKDFYHSSTIALLVEIQTTSLW</sequence>
<evidence type="ECO:0000256" key="7">
    <source>
        <dbReference type="ARBA" id="ARBA00023163"/>
    </source>
</evidence>
<dbReference type="STRING" id="144197.ENSSPAP00000027990"/>
<dbReference type="SMART" id="SM01372">
    <property type="entry name" value="E2F_TDP"/>
    <property type="match status" value="1"/>
</dbReference>
<dbReference type="Pfam" id="PF02319">
    <property type="entry name" value="WHD_E2F_TDP"/>
    <property type="match status" value="1"/>
</dbReference>
<dbReference type="GO" id="GO:0046983">
    <property type="term" value="F:protein dimerization activity"/>
    <property type="evidence" value="ECO:0007669"/>
    <property type="project" value="InterPro"/>
</dbReference>
<comment type="similarity">
    <text evidence="1 9">Belongs to the E2F/DP family.</text>
</comment>
<keyword evidence="3 8" id="KW-0863">Zinc-finger</keyword>
<evidence type="ECO:0000256" key="10">
    <source>
        <dbReference type="SAM" id="MobiDB-lite"/>
    </source>
</evidence>
<keyword evidence="4" id="KW-0862">Zinc</keyword>
<dbReference type="SUPFAM" id="SSF57716">
    <property type="entry name" value="Glucocorticoid receptor-like (DNA-binding domain)"/>
    <property type="match status" value="1"/>
</dbReference>
<evidence type="ECO:0000256" key="9">
    <source>
        <dbReference type="RuleBase" id="RU003796"/>
    </source>
</evidence>
<dbReference type="Gene3D" id="1.10.10.10">
    <property type="entry name" value="Winged helix-like DNA-binding domain superfamily/Winged helix DNA-binding domain"/>
    <property type="match status" value="1"/>
</dbReference>
<feature type="domain" description="THAP-type" evidence="11">
    <location>
        <begin position="1"/>
        <end position="82"/>
    </location>
</feature>
<dbReference type="SUPFAM" id="SSF144074">
    <property type="entry name" value="E2F-DP heterodimerization region"/>
    <property type="match status" value="1"/>
</dbReference>
<dbReference type="GeneTree" id="ENSGT00940000155734"/>
<dbReference type="Pfam" id="PF05485">
    <property type="entry name" value="THAP"/>
    <property type="match status" value="1"/>
</dbReference>
<keyword evidence="5 9" id="KW-0805">Transcription regulation</keyword>
<evidence type="ECO:0000256" key="5">
    <source>
        <dbReference type="ARBA" id="ARBA00023015"/>
    </source>
</evidence>
<comment type="subcellular location">
    <subcellularLocation>
        <location evidence="9">Nucleus</location>
    </subcellularLocation>
</comment>
<proteinExistence type="inferred from homology"/>
<protein>
    <submittedName>
        <fullName evidence="12">Transcription factor E2F6-like</fullName>
    </submittedName>
</protein>
<evidence type="ECO:0000313" key="12">
    <source>
        <dbReference type="Ensembl" id="ENSSPAP00000027990.1"/>
    </source>
</evidence>
<name>A0A3B5B4A6_9TELE</name>
<evidence type="ECO:0000256" key="1">
    <source>
        <dbReference type="ARBA" id="ARBA00010940"/>
    </source>
</evidence>
<keyword evidence="6 8" id="KW-0238">DNA-binding</keyword>
<dbReference type="PROSITE" id="PS50950">
    <property type="entry name" value="ZF_THAP"/>
    <property type="match status" value="1"/>
</dbReference>
<evidence type="ECO:0000256" key="8">
    <source>
        <dbReference type="PROSITE-ProRule" id="PRU00309"/>
    </source>
</evidence>
<dbReference type="InterPro" id="IPR006612">
    <property type="entry name" value="THAP_Znf"/>
</dbReference>
<evidence type="ECO:0000256" key="4">
    <source>
        <dbReference type="ARBA" id="ARBA00022833"/>
    </source>
</evidence>
<evidence type="ECO:0000256" key="3">
    <source>
        <dbReference type="ARBA" id="ARBA00022771"/>
    </source>
</evidence>
<dbReference type="CDD" id="cd14660">
    <property type="entry name" value="E2F_DD"/>
    <property type="match status" value="1"/>
</dbReference>
<dbReference type="SMART" id="SM00692">
    <property type="entry name" value="DM3"/>
    <property type="match status" value="1"/>
</dbReference>
<dbReference type="GO" id="GO:0008270">
    <property type="term" value="F:zinc ion binding"/>
    <property type="evidence" value="ECO:0007669"/>
    <property type="project" value="UniProtKB-KW"/>
</dbReference>
<evidence type="ECO:0000256" key="6">
    <source>
        <dbReference type="ARBA" id="ARBA00023125"/>
    </source>
</evidence>
<dbReference type="GO" id="GO:0000981">
    <property type="term" value="F:DNA-binding transcription factor activity, RNA polymerase II-specific"/>
    <property type="evidence" value="ECO:0007669"/>
    <property type="project" value="TreeGrafter"/>
</dbReference>
<feature type="region of interest" description="Disordered" evidence="10">
    <location>
        <begin position="89"/>
        <end position="126"/>
    </location>
</feature>
<evidence type="ECO:0000259" key="11">
    <source>
        <dbReference type="PROSITE" id="PS50950"/>
    </source>
</evidence>
<feature type="compositionally biased region" description="Acidic residues" evidence="10">
    <location>
        <begin position="111"/>
        <end position="120"/>
    </location>
</feature>
<dbReference type="InterPro" id="IPR036388">
    <property type="entry name" value="WH-like_DNA-bd_sf"/>
</dbReference>
<dbReference type="Pfam" id="PF16421">
    <property type="entry name" value="E2F_CC-MB"/>
    <property type="match status" value="1"/>
</dbReference>
<accession>A0A3B5B4A6</accession>
<dbReference type="Ensembl" id="ENSSPAT00000028445.1">
    <property type="protein sequence ID" value="ENSSPAP00000027990.1"/>
    <property type="gene ID" value="ENSSPAG00000021085.1"/>
</dbReference>
<dbReference type="GO" id="GO:0090575">
    <property type="term" value="C:RNA polymerase II transcription regulator complex"/>
    <property type="evidence" value="ECO:0007669"/>
    <property type="project" value="TreeGrafter"/>
</dbReference>
<reference evidence="12" key="1">
    <citation type="submission" date="2023-09" db="UniProtKB">
        <authorList>
            <consortium name="Ensembl"/>
        </authorList>
    </citation>
    <scope>IDENTIFICATION</scope>
</reference>
<dbReference type="InterPro" id="IPR015633">
    <property type="entry name" value="E2F"/>
</dbReference>
<keyword evidence="2" id="KW-0479">Metal-binding</keyword>
<dbReference type="InterPro" id="IPR037241">
    <property type="entry name" value="E2F-DP_heterodim"/>
</dbReference>
<keyword evidence="9" id="KW-0539">Nucleus</keyword>
<evidence type="ECO:0000256" key="2">
    <source>
        <dbReference type="ARBA" id="ARBA00022723"/>
    </source>
</evidence>
<dbReference type="GO" id="GO:0000978">
    <property type="term" value="F:RNA polymerase II cis-regulatory region sequence-specific DNA binding"/>
    <property type="evidence" value="ECO:0007669"/>
    <property type="project" value="InterPro"/>
</dbReference>
<dbReference type="PANTHER" id="PTHR12081">
    <property type="entry name" value="TRANSCRIPTION FACTOR E2F"/>
    <property type="match status" value="1"/>
</dbReference>
<dbReference type="Gene3D" id="6.10.250.540">
    <property type="match status" value="1"/>
</dbReference>
<dbReference type="PANTHER" id="PTHR12081:SF19">
    <property type="entry name" value="TRANSCRIPTION FACTOR E2F6"/>
    <property type="match status" value="1"/>
</dbReference>
<keyword evidence="7 9" id="KW-0804">Transcription</keyword>
<dbReference type="InterPro" id="IPR032198">
    <property type="entry name" value="E2F_CC-MB"/>
</dbReference>
<dbReference type="AlphaFoldDB" id="A0A3B5B4A6"/>
<dbReference type="SUPFAM" id="SSF46785">
    <property type="entry name" value="Winged helix' DNA-binding domain"/>
    <property type="match status" value="1"/>
</dbReference>